<dbReference type="EMBL" id="QHHQ01000001">
    <property type="protein sequence ID" value="RAI04126.1"/>
    <property type="molecule type" value="Genomic_DNA"/>
</dbReference>
<dbReference type="Proteomes" id="UP000249590">
    <property type="component" value="Unassembled WGS sequence"/>
</dbReference>
<dbReference type="PROSITE" id="PS50995">
    <property type="entry name" value="HTH_MARR_2"/>
    <property type="match status" value="1"/>
</dbReference>
<evidence type="ECO:0000259" key="5">
    <source>
        <dbReference type="PROSITE" id="PS50995"/>
    </source>
</evidence>
<keyword evidence="2" id="KW-0238">DNA-binding</keyword>
<organism evidence="6 7">
    <name type="scientific">Acuticoccus sediminis</name>
    <dbReference type="NCBI Taxonomy" id="2184697"/>
    <lineage>
        <taxon>Bacteria</taxon>
        <taxon>Pseudomonadati</taxon>
        <taxon>Pseudomonadota</taxon>
        <taxon>Alphaproteobacteria</taxon>
        <taxon>Hyphomicrobiales</taxon>
        <taxon>Amorphaceae</taxon>
        <taxon>Acuticoccus</taxon>
    </lineage>
</organism>
<keyword evidence="7" id="KW-1185">Reference proteome</keyword>
<dbReference type="SMART" id="SM00347">
    <property type="entry name" value="HTH_MARR"/>
    <property type="match status" value="1"/>
</dbReference>
<dbReference type="InterPro" id="IPR023187">
    <property type="entry name" value="Tscrpt_reg_MarR-type_CS"/>
</dbReference>
<name>A0A8B2P1W3_9HYPH</name>
<feature type="region of interest" description="Disordered" evidence="4">
    <location>
        <begin position="1"/>
        <end position="23"/>
    </location>
</feature>
<dbReference type="Pfam" id="PF12802">
    <property type="entry name" value="MarR_2"/>
    <property type="match status" value="1"/>
</dbReference>
<evidence type="ECO:0000256" key="3">
    <source>
        <dbReference type="ARBA" id="ARBA00023163"/>
    </source>
</evidence>
<dbReference type="InterPro" id="IPR000835">
    <property type="entry name" value="HTH_MarR-typ"/>
</dbReference>
<keyword evidence="1" id="KW-0805">Transcription regulation</keyword>
<accession>A0A8B2P1W3</accession>
<evidence type="ECO:0000313" key="6">
    <source>
        <dbReference type="EMBL" id="RAI04126.1"/>
    </source>
</evidence>
<dbReference type="AlphaFoldDB" id="A0A8B2P1W3"/>
<gene>
    <name evidence="6" type="ORF">DLJ53_06665</name>
</gene>
<reference evidence="6 7" key="1">
    <citation type="submission" date="2018-05" db="EMBL/GenBank/DDBJ databases">
        <title>Acuticoccus sediminis sp. nov., isolated from deep-sea sediment of Indian Ocean.</title>
        <authorList>
            <person name="Liu X."/>
            <person name="Lai Q."/>
            <person name="Du Y."/>
            <person name="Sun F."/>
            <person name="Zhang X."/>
            <person name="Wang S."/>
            <person name="Shao Z."/>
        </authorList>
    </citation>
    <scope>NUCLEOTIDE SEQUENCE [LARGE SCALE GENOMIC DNA]</scope>
    <source>
        <strain evidence="6 7">PTG4-2</strain>
    </source>
</reference>
<dbReference type="InterPro" id="IPR036390">
    <property type="entry name" value="WH_DNA-bd_sf"/>
</dbReference>
<evidence type="ECO:0000256" key="2">
    <source>
        <dbReference type="ARBA" id="ARBA00023125"/>
    </source>
</evidence>
<dbReference type="PRINTS" id="PR00598">
    <property type="entry name" value="HTHMARR"/>
</dbReference>
<dbReference type="InterPro" id="IPR036388">
    <property type="entry name" value="WH-like_DNA-bd_sf"/>
</dbReference>
<keyword evidence="3" id="KW-0804">Transcription</keyword>
<dbReference type="PANTHER" id="PTHR42756:SF1">
    <property type="entry name" value="TRANSCRIPTIONAL REPRESSOR OF EMRAB OPERON"/>
    <property type="match status" value="1"/>
</dbReference>
<dbReference type="SUPFAM" id="SSF46785">
    <property type="entry name" value="Winged helix' DNA-binding domain"/>
    <property type="match status" value="1"/>
</dbReference>
<evidence type="ECO:0000313" key="7">
    <source>
        <dbReference type="Proteomes" id="UP000249590"/>
    </source>
</evidence>
<comment type="caution">
    <text evidence="6">The sequence shown here is derived from an EMBL/GenBank/DDBJ whole genome shotgun (WGS) entry which is preliminary data.</text>
</comment>
<dbReference type="PANTHER" id="PTHR42756">
    <property type="entry name" value="TRANSCRIPTIONAL REGULATOR, MARR"/>
    <property type="match status" value="1"/>
</dbReference>
<dbReference type="GO" id="GO:0003700">
    <property type="term" value="F:DNA-binding transcription factor activity"/>
    <property type="evidence" value="ECO:0007669"/>
    <property type="project" value="InterPro"/>
</dbReference>
<dbReference type="GO" id="GO:0003677">
    <property type="term" value="F:DNA binding"/>
    <property type="evidence" value="ECO:0007669"/>
    <property type="project" value="UniProtKB-KW"/>
</dbReference>
<dbReference type="Gene3D" id="1.10.10.10">
    <property type="entry name" value="Winged helix-like DNA-binding domain superfamily/Winged helix DNA-binding domain"/>
    <property type="match status" value="1"/>
</dbReference>
<evidence type="ECO:0000256" key="1">
    <source>
        <dbReference type="ARBA" id="ARBA00023015"/>
    </source>
</evidence>
<proteinExistence type="predicted"/>
<dbReference type="PROSITE" id="PS01117">
    <property type="entry name" value="HTH_MARR_1"/>
    <property type="match status" value="1"/>
</dbReference>
<feature type="domain" description="HTH marR-type" evidence="5">
    <location>
        <begin position="28"/>
        <end position="157"/>
    </location>
</feature>
<evidence type="ECO:0000256" key="4">
    <source>
        <dbReference type="SAM" id="MobiDB-lite"/>
    </source>
</evidence>
<protein>
    <submittedName>
        <fullName evidence="6">MarR family transcriptional regulator</fullName>
    </submittedName>
</protein>
<sequence length="182" mass="20160">MSHLNRFRAARPPDREMRVPPPRGVPTNRLLFREIARLRAKLFDRMLEPYGLTSSQSSVIAHLYREDGLTQSEIAARLEIGAAAAGGLIERLEARGLITRQTDPNDRRANRVHLTERAHPMLDAMAEAIAAIDDTAYAGMTVDEIEAIEEKLRAIRLNLQNALRSEACRDPKGGAEDPGAAD</sequence>